<dbReference type="AlphaFoldDB" id="A0A7Y8KYN9"/>
<organism evidence="2 3">
    <name type="scientific">Hydrogenophaga aromaticivorans</name>
    <dbReference type="NCBI Taxonomy" id="2610898"/>
    <lineage>
        <taxon>Bacteria</taxon>
        <taxon>Pseudomonadati</taxon>
        <taxon>Pseudomonadota</taxon>
        <taxon>Betaproteobacteria</taxon>
        <taxon>Burkholderiales</taxon>
        <taxon>Comamonadaceae</taxon>
        <taxon>Hydrogenophaga</taxon>
    </lineage>
</organism>
<dbReference type="Pfam" id="PF02900">
    <property type="entry name" value="LigB"/>
    <property type="match status" value="1"/>
</dbReference>
<comment type="caution">
    <text evidence="2">The sequence shown here is derived from an EMBL/GenBank/DDBJ whole genome shotgun (WGS) entry which is preliminary data.</text>
</comment>
<dbReference type="EMBL" id="VYGV01000012">
    <property type="protein sequence ID" value="NWF46303.1"/>
    <property type="molecule type" value="Genomic_DNA"/>
</dbReference>
<evidence type="ECO:0000313" key="2">
    <source>
        <dbReference type="EMBL" id="NWF46303.1"/>
    </source>
</evidence>
<dbReference type="NCBIfam" id="NF009910">
    <property type="entry name" value="PRK13370.1-4"/>
    <property type="match status" value="1"/>
</dbReference>
<dbReference type="Gene3D" id="3.40.830.10">
    <property type="entry name" value="LigB-like"/>
    <property type="match status" value="1"/>
</dbReference>
<keyword evidence="2" id="KW-0223">Dioxygenase</keyword>
<feature type="domain" description="Extradiol ring-cleavage dioxygenase class III enzyme subunit B" evidence="1">
    <location>
        <begin position="39"/>
        <end position="340"/>
    </location>
</feature>
<dbReference type="GO" id="GO:0047070">
    <property type="term" value="F:3-carboxyethylcatechol 2,3-dioxygenase activity"/>
    <property type="evidence" value="ECO:0007669"/>
    <property type="project" value="UniProtKB-EC"/>
</dbReference>
<protein>
    <submittedName>
        <fullName evidence="2">3-carboxyethylcatechol 2,3-dioxygenase</fullName>
        <ecNumber evidence="2">1.13.11.16</ecNumber>
    </submittedName>
</protein>
<reference evidence="2 3" key="1">
    <citation type="submission" date="2019-09" db="EMBL/GenBank/DDBJ databases">
        <title>Hydrogenophaga aromatica sp. nov., isolated from a para-xylene-degrading enrichment culture.</title>
        <authorList>
            <person name="Tancsics A."/>
            <person name="Banerjee S."/>
        </authorList>
    </citation>
    <scope>NUCLEOTIDE SEQUENCE [LARGE SCALE GENOMIC DNA]</scope>
    <source>
        <strain evidence="2 3">D2P1</strain>
    </source>
</reference>
<evidence type="ECO:0000259" key="1">
    <source>
        <dbReference type="Pfam" id="PF02900"/>
    </source>
</evidence>
<dbReference type="InterPro" id="IPR004183">
    <property type="entry name" value="Xdiol_dOase_suB"/>
</dbReference>
<dbReference type="GO" id="GO:0008198">
    <property type="term" value="F:ferrous iron binding"/>
    <property type="evidence" value="ECO:0007669"/>
    <property type="project" value="InterPro"/>
</dbReference>
<gene>
    <name evidence="2" type="ORF">F3K02_13735</name>
</gene>
<accession>A0A7Y8KYN9</accession>
<sequence>MAALHRCRQYQRRVACVGEGLDGRTGQVAGDRVSARAFLGMSHTPLMGLNPISPAVERELQGAIAAAREQALAFKPELIVLVAPDHYNGFFNELMPPFCVGTQAHSVGDYLTPPGDLNVDATAAEALVHSLMEADFDVALSRRMQVDHGFAQPLQLLWGGLETPPVIPVFLNAVAPPGIPRLRRCRALGEAIGRFMQGEKRRTLFIGSGGLSHEPPVPMLSDPDPAVRDRITLRQNPTAAEREAKTQRVMAAGMALASGQSAMKALNPAWDQRWMDALAGDSTALDALCAMTEDSIAQEGGRSAHESKSWLVARSALPGLGTPRCIQRHYQAIPEYIAGFGVMWLEPTL</sequence>
<proteinExistence type="predicted"/>
<dbReference type="SUPFAM" id="SSF53213">
    <property type="entry name" value="LigB-like"/>
    <property type="match status" value="1"/>
</dbReference>
<keyword evidence="3" id="KW-1185">Reference proteome</keyword>
<dbReference type="Proteomes" id="UP000545507">
    <property type="component" value="Unassembled WGS sequence"/>
</dbReference>
<keyword evidence="2" id="KW-0560">Oxidoreductase</keyword>
<dbReference type="EC" id="1.13.11.16" evidence="2"/>
<evidence type="ECO:0000313" key="3">
    <source>
        <dbReference type="Proteomes" id="UP000545507"/>
    </source>
</evidence>
<name>A0A7Y8KYN9_9BURK</name>